<dbReference type="EMBL" id="LT553855">
    <property type="protein sequence ID" value="SAM02505.1"/>
    <property type="molecule type" value="Genomic_DNA"/>
</dbReference>
<proteinExistence type="predicted"/>
<keyword evidence="3" id="KW-1185">Reference proteome</keyword>
<evidence type="ECO:0000313" key="3">
    <source>
        <dbReference type="Proteomes" id="UP000078561"/>
    </source>
</evidence>
<dbReference type="OrthoDB" id="2562743at2759"/>
<dbReference type="AlphaFoldDB" id="A0A168PJG1"/>
<organism evidence="2">
    <name type="scientific">Absidia glauca</name>
    <name type="common">Pin mould</name>
    <dbReference type="NCBI Taxonomy" id="4829"/>
    <lineage>
        <taxon>Eukaryota</taxon>
        <taxon>Fungi</taxon>
        <taxon>Fungi incertae sedis</taxon>
        <taxon>Mucoromycota</taxon>
        <taxon>Mucoromycotina</taxon>
        <taxon>Mucoromycetes</taxon>
        <taxon>Mucorales</taxon>
        <taxon>Cunninghamellaceae</taxon>
        <taxon>Absidia</taxon>
    </lineage>
</organism>
<feature type="region of interest" description="Disordered" evidence="1">
    <location>
        <begin position="345"/>
        <end position="478"/>
    </location>
</feature>
<feature type="compositionally biased region" description="Pro residues" evidence="1">
    <location>
        <begin position="369"/>
        <end position="378"/>
    </location>
</feature>
<dbReference type="Proteomes" id="UP000078561">
    <property type="component" value="Unassembled WGS sequence"/>
</dbReference>
<dbReference type="PANTHER" id="PTHR21974:SF2">
    <property type="entry name" value="RE15880P"/>
    <property type="match status" value="1"/>
</dbReference>
<gene>
    <name evidence="2" type="primary">ABSGL_08298.1 scaffold 9741</name>
</gene>
<sequence>MATLDSRIQNNAQLYHRLIQDLANEHDVSMEYEDISSTRAAVSEKLKTLQVELNFLSQTAKKEYDDLHKARHFSVRSAAATLKGKKKALIAKEEAEYQQAFETEQQAKRKVDMVSSELATLSAKEKKLKDQKDHMINIRGQLEGLLDEVFAEPDGSQVLEPQLRAELLNYVDQTNLATRDLQRFRDTDHNLVQVLRSIAKAKEISKVALNYVPFDIFGTALIDDQQVMYIEACQRTTWECQRRLNIVRGILPEIPYPNTLDVVTGNHMLGLRFEGGYVDIAWKVKVQQGYNILVTAEKNVKSGMQWVRHYLGYTEGAIERLKVAQEATKASLYNERRQIFDQALSATYGPPPSSSTAQVGSTLADDDAPPPVYEPPPNSDYNTNHQQAPPEVPTTIGSSSTQLDIPHLQVPSPTTDSGRHLRTASQSSSITAPPLHPPQEPTPPTSTTSSNADQTGHSYSTPNMNNPFRSSLQLPPKQ</sequence>
<feature type="compositionally biased region" description="Polar residues" evidence="1">
    <location>
        <begin position="451"/>
        <end position="478"/>
    </location>
</feature>
<evidence type="ECO:0000256" key="1">
    <source>
        <dbReference type="SAM" id="MobiDB-lite"/>
    </source>
</evidence>
<reference evidence="2" key="1">
    <citation type="submission" date="2016-04" db="EMBL/GenBank/DDBJ databases">
        <authorList>
            <person name="Evans L.H."/>
            <person name="Alamgir A."/>
            <person name="Owens N."/>
            <person name="Weber N.D."/>
            <person name="Virtaneva K."/>
            <person name="Barbian K."/>
            <person name="Babar A."/>
            <person name="Rosenke K."/>
        </authorList>
    </citation>
    <scope>NUCLEOTIDE SEQUENCE [LARGE SCALE GENOMIC DNA]</scope>
    <source>
        <strain evidence="2">CBS 101.48</strain>
    </source>
</reference>
<dbReference type="InParanoid" id="A0A168PJG1"/>
<accession>A0A168PJG1</accession>
<feature type="compositionally biased region" description="Pro residues" evidence="1">
    <location>
        <begin position="434"/>
        <end position="444"/>
    </location>
</feature>
<dbReference type="STRING" id="4829.A0A168PJG1"/>
<name>A0A168PJG1_ABSGL</name>
<dbReference type="PANTHER" id="PTHR21974">
    <property type="entry name" value="RE15880P"/>
    <property type="match status" value="1"/>
</dbReference>
<evidence type="ECO:0000313" key="2">
    <source>
        <dbReference type="EMBL" id="SAM02505.1"/>
    </source>
</evidence>
<dbReference type="OMA" id="FRRFAHK"/>
<protein>
    <submittedName>
        <fullName evidence="2">Uncharacterized protein</fullName>
    </submittedName>
</protein>